<dbReference type="InterPro" id="IPR036291">
    <property type="entry name" value="NAD(P)-bd_dom_sf"/>
</dbReference>
<gene>
    <name evidence="5" type="ORF">FO441_03160</name>
</gene>
<dbReference type="OrthoDB" id="9801785at2"/>
<dbReference type="Pfam" id="PF01370">
    <property type="entry name" value="Epimerase"/>
    <property type="match status" value="1"/>
</dbReference>
<dbReference type="PANTHER" id="PTHR43103">
    <property type="entry name" value="NUCLEOSIDE-DIPHOSPHATE-SUGAR EPIMERASE"/>
    <property type="match status" value="1"/>
</dbReference>
<comment type="similarity">
    <text evidence="1">Belongs to the NAD(P)-dependent epimerase/dehydratase family.</text>
</comment>
<evidence type="ECO:0000313" key="6">
    <source>
        <dbReference type="Proteomes" id="UP000315103"/>
    </source>
</evidence>
<evidence type="ECO:0000256" key="3">
    <source>
        <dbReference type="ARBA" id="ARBA00023027"/>
    </source>
</evidence>
<keyword evidence="6" id="KW-1185">Reference proteome</keyword>
<sequence length="256" mass="28330">MCGSRGGLLMKNILITGASGRIGSNVAEHLKGKYHLTLADIQNESSEDPGDDEMKRISLDITNLQDCREAFRGMDVVIHLAGDPSPEADFESVMRINIEGTYNVFRAAQEAGVERVIFASSVHTVKGYPADVQPRPDMPVRPKNLYGVSKVSGEAFAAYFAYQENLPIIALRIGAYDAVNLTDGNLSSSDMGIYLSPKDMNHLMEQCITTPMENPFEILNAISDNNFKGLDIQKTRECFGYQPVDDGFKECGFRFW</sequence>
<dbReference type="EMBL" id="VMSJ01000001">
    <property type="protein sequence ID" value="TVT29297.1"/>
    <property type="molecule type" value="Genomic_DNA"/>
</dbReference>
<dbReference type="Proteomes" id="UP000315103">
    <property type="component" value="Unassembled WGS sequence"/>
</dbReference>
<dbReference type="InterPro" id="IPR001509">
    <property type="entry name" value="Epimerase_deHydtase"/>
</dbReference>
<dbReference type="SUPFAM" id="SSF51735">
    <property type="entry name" value="NAD(P)-binding Rossmann-fold domains"/>
    <property type="match status" value="1"/>
</dbReference>
<protein>
    <submittedName>
        <fullName evidence="5">NAD(P)-dependent oxidoreductase</fullName>
    </submittedName>
</protein>
<keyword evidence="2" id="KW-0560">Oxidoreductase</keyword>
<name>A0A558AYI3_9STAP</name>
<accession>A0A558AYI3</accession>
<dbReference type="GO" id="GO:0016491">
    <property type="term" value="F:oxidoreductase activity"/>
    <property type="evidence" value="ECO:0007669"/>
    <property type="project" value="UniProtKB-KW"/>
</dbReference>
<organism evidence="5 6">
    <name type="scientific">Salinicoccus cyprini</name>
    <dbReference type="NCBI Taxonomy" id="2493691"/>
    <lineage>
        <taxon>Bacteria</taxon>
        <taxon>Bacillati</taxon>
        <taxon>Bacillota</taxon>
        <taxon>Bacilli</taxon>
        <taxon>Bacillales</taxon>
        <taxon>Staphylococcaceae</taxon>
        <taxon>Salinicoccus</taxon>
    </lineage>
</organism>
<feature type="domain" description="NAD-dependent epimerase/dehydratase" evidence="4">
    <location>
        <begin position="13"/>
        <end position="173"/>
    </location>
</feature>
<evidence type="ECO:0000313" key="5">
    <source>
        <dbReference type="EMBL" id="TVT29297.1"/>
    </source>
</evidence>
<evidence type="ECO:0000256" key="1">
    <source>
        <dbReference type="ARBA" id="ARBA00007637"/>
    </source>
</evidence>
<dbReference type="Gene3D" id="3.40.50.720">
    <property type="entry name" value="NAD(P)-binding Rossmann-like Domain"/>
    <property type="match status" value="1"/>
</dbReference>
<reference evidence="5 6" key="1">
    <citation type="submission" date="2019-07" db="EMBL/GenBank/DDBJ databases">
        <title>Salinicoccus cyprini sp. nov., isolated from gastro-intestinal tract of mirror carp, Cyprinus carpio var. specularis, collected from Gobind Sagar Reservoir, Himachal Pradesh, India.</title>
        <authorList>
            <person name="Talwar C."/>
            <person name="Singh A.K."/>
            <person name="Lal R."/>
            <person name="Negi R.K."/>
        </authorList>
    </citation>
    <scope>NUCLEOTIDE SEQUENCE [LARGE SCALE GENOMIC DNA]</scope>
    <source>
        <strain evidence="5 6">CT19</strain>
    </source>
</reference>
<evidence type="ECO:0000259" key="4">
    <source>
        <dbReference type="Pfam" id="PF01370"/>
    </source>
</evidence>
<evidence type="ECO:0000256" key="2">
    <source>
        <dbReference type="ARBA" id="ARBA00023002"/>
    </source>
</evidence>
<dbReference type="AlphaFoldDB" id="A0A558AYI3"/>
<keyword evidence="3" id="KW-0520">NAD</keyword>
<proteinExistence type="inferred from homology"/>
<comment type="caution">
    <text evidence="5">The sequence shown here is derived from an EMBL/GenBank/DDBJ whole genome shotgun (WGS) entry which is preliminary data.</text>
</comment>
<dbReference type="PANTHER" id="PTHR43103:SF5">
    <property type="entry name" value="4-EPIMERASE, PUTATIVE (AFU_ORTHOLOGUE AFUA_7G00360)-RELATED"/>
    <property type="match status" value="1"/>
</dbReference>